<name>A0A0A5GF64_9BACI</name>
<organism evidence="2 3">
    <name type="scientific">Pontibacillus halophilus JSM 076056 = DSM 19796</name>
    <dbReference type="NCBI Taxonomy" id="1385510"/>
    <lineage>
        <taxon>Bacteria</taxon>
        <taxon>Bacillati</taxon>
        <taxon>Bacillota</taxon>
        <taxon>Bacilli</taxon>
        <taxon>Bacillales</taxon>
        <taxon>Bacillaceae</taxon>
        <taxon>Pontibacillus</taxon>
    </lineage>
</organism>
<dbReference type="EMBL" id="AVPE01000019">
    <property type="protein sequence ID" value="KGX89853.1"/>
    <property type="molecule type" value="Genomic_DNA"/>
</dbReference>
<dbReference type="eggNOG" id="ENOG5032ZXA">
    <property type="taxonomic scope" value="Bacteria"/>
</dbReference>
<protein>
    <submittedName>
        <fullName evidence="2">Uncharacterized protein</fullName>
    </submittedName>
</protein>
<dbReference type="Proteomes" id="UP000030528">
    <property type="component" value="Unassembled WGS sequence"/>
</dbReference>
<dbReference type="RefSeq" id="WP_026801695.1">
    <property type="nucleotide sequence ID" value="NZ_AULI01000022.1"/>
</dbReference>
<feature type="coiled-coil region" evidence="1">
    <location>
        <begin position="80"/>
        <end position="107"/>
    </location>
</feature>
<dbReference type="STRING" id="1385510.GCA_000425205_03513"/>
<evidence type="ECO:0000256" key="1">
    <source>
        <dbReference type="SAM" id="Coils"/>
    </source>
</evidence>
<evidence type="ECO:0000313" key="2">
    <source>
        <dbReference type="EMBL" id="KGX89853.1"/>
    </source>
</evidence>
<proteinExistence type="predicted"/>
<comment type="caution">
    <text evidence="2">The sequence shown here is derived from an EMBL/GenBank/DDBJ whole genome shotgun (WGS) entry which is preliminary data.</text>
</comment>
<sequence length="113" mass="13379">MRDTHQLTVTDRLLPYESQLYKEKELISILEEIQVVDEQWLSLIRDMFVEESQKGDIVEAMMDLTDNLSSSNKLLVEAIEVDLSKTIRMLDQQVDRLKEQRMTLTYEEQPRAF</sequence>
<reference evidence="2 3" key="1">
    <citation type="submission" date="2013-08" db="EMBL/GenBank/DDBJ databases">
        <authorList>
            <person name="Huang J."/>
            <person name="Wang G."/>
        </authorList>
    </citation>
    <scope>NUCLEOTIDE SEQUENCE [LARGE SCALE GENOMIC DNA]</scope>
    <source>
        <strain evidence="2 3">JSM 076056</strain>
    </source>
</reference>
<accession>A0A0A5GF64</accession>
<gene>
    <name evidence="2" type="ORF">N781_09040</name>
</gene>
<dbReference type="OrthoDB" id="2721364at2"/>
<keyword evidence="3" id="KW-1185">Reference proteome</keyword>
<dbReference type="AlphaFoldDB" id="A0A0A5GF64"/>
<keyword evidence="1" id="KW-0175">Coiled coil</keyword>
<evidence type="ECO:0000313" key="3">
    <source>
        <dbReference type="Proteomes" id="UP000030528"/>
    </source>
</evidence>